<evidence type="ECO:0000313" key="1">
    <source>
        <dbReference type="EMBL" id="TDO23773.1"/>
    </source>
</evidence>
<dbReference type="Proteomes" id="UP000295499">
    <property type="component" value="Unassembled WGS sequence"/>
</dbReference>
<accession>A0A4R6INI7</accession>
<dbReference type="OrthoDB" id="8617543at2"/>
<organism evidence="1 2">
    <name type="scientific">Pedobacter duraquae</name>
    <dbReference type="NCBI Taxonomy" id="425511"/>
    <lineage>
        <taxon>Bacteria</taxon>
        <taxon>Pseudomonadati</taxon>
        <taxon>Bacteroidota</taxon>
        <taxon>Sphingobacteriia</taxon>
        <taxon>Sphingobacteriales</taxon>
        <taxon>Sphingobacteriaceae</taxon>
        <taxon>Pedobacter</taxon>
    </lineage>
</organism>
<dbReference type="AlphaFoldDB" id="A0A4R6INI7"/>
<dbReference type="EMBL" id="SNWM01000001">
    <property type="protein sequence ID" value="TDO23773.1"/>
    <property type="molecule type" value="Genomic_DNA"/>
</dbReference>
<comment type="caution">
    <text evidence="1">The sequence shown here is derived from an EMBL/GenBank/DDBJ whole genome shotgun (WGS) entry which is preliminary data.</text>
</comment>
<keyword evidence="2" id="KW-1185">Reference proteome</keyword>
<reference evidence="1 2" key="1">
    <citation type="submission" date="2019-03" db="EMBL/GenBank/DDBJ databases">
        <title>Genomic Encyclopedia of Archaeal and Bacterial Type Strains, Phase II (KMG-II): from individual species to whole genera.</title>
        <authorList>
            <person name="Goeker M."/>
        </authorList>
    </citation>
    <scope>NUCLEOTIDE SEQUENCE [LARGE SCALE GENOMIC DNA]</scope>
    <source>
        <strain evidence="1 2">DSM 19034</strain>
    </source>
</reference>
<gene>
    <name evidence="1" type="ORF">CLV32_0058</name>
</gene>
<evidence type="ECO:0000313" key="2">
    <source>
        <dbReference type="Proteomes" id="UP000295499"/>
    </source>
</evidence>
<name>A0A4R6INI7_9SPHI</name>
<dbReference type="RefSeq" id="WP_133551318.1">
    <property type="nucleotide sequence ID" value="NZ_SNWM01000001.1"/>
</dbReference>
<protein>
    <submittedName>
        <fullName evidence="1">Uncharacterized protein</fullName>
    </submittedName>
</protein>
<sequence>MWTPISLTELKEWISRGESKLDDEPLNFWNLIKIAPQKWKEKEYGDEGGGFWVVAVFGNTVVFYNDIEDGFNTSPYTAYGQISEYASEQAELDWIVERLYNSLKRNAQL</sequence>
<proteinExistence type="predicted"/>